<accession>A0ABN1TZ93</accession>
<sequence length="148" mass="16077">MSTPAAVLPVTWSPRRNRFVLLPLCAVLVIVFTVLAVILPANWHTNDRAMMVISGLLFAAVGLMLARPRVSADEDGVTVVNFVRSRRLAWAEIVRVNLRAGDPWVILDLADGTSLAAVGIQPAAGREQAITAARTLRDLVDERGTARR</sequence>
<protein>
    <submittedName>
        <fullName evidence="3">PH domain-containing protein</fullName>
    </submittedName>
</protein>
<keyword evidence="4" id="KW-1185">Reference proteome</keyword>
<keyword evidence="1" id="KW-1133">Transmembrane helix</keyword>
<organism evidence="3 4">
    <name type="scientific">Kitasatospora arboriphila</name>
    <dbReference type="NCBI Taxonomy" id="258052"/>
    <lineage>
        <taxon>Bacteria</taxon>
        <taxon>Bacillati</taxon>
        <taxon>Actinomycetota</taxon>
        <taxon>Actinomycetes</taxon>
        <taxon>Kitasatosporales</taxon>
        <taxon>Streptomycetaceae</taxon>
        <taxon>Kitasatospora</taxon>
    </lineage>
</organism>
<keyword evidence="1" id="KW-0812">Transmembrane</keyword>
<reference evidence="3 4" key="1">
    <citation type="journal article" date="2019" name="Int. J. Syst. Evol. Microbiol.">
        <title>The Global Catalogue of Microorganisms (GCM) 10K type strain sequencing project: providing services to taxonomists for standard genome sequencing and annotation.</title>
        <authorList>
            <consortium name="The Broad Institute Genomics Platform"/>
            <consortium name="The Broad Institute Genome Sequencing Center for Infectious Disease"/>
            <person name="Wu L."/>
            <person name="Ma J."/>
        </authorList>
    </citation>
    <scope>NUCLEOTIDE SEQUENCE [LARGE SCALE GENOMIC DNA]</scope>
    <source>
        <strain evidence="3 4">JCM 13002</strain>
    </source>
</reference>
<evidence type="ECO:0000256" key="1">
    <source>
        <dbReference type="SAM" id="Phobius"/>
    </source>
</evidence>
<evidence type="ECO:0000313" key="3">
    <source>
        <dbReference type="EMBL" id="GAA1107560.1"/>
    </source>
</evidence>
<dbReference type="EMBL" id="BAAALD010000070">
    <property type="protein sequence ID" value="GAA1107560.1"/>
    <property type="molecule type" value="Genomic_DNA"/>
</dbReference>
<feature type="domain" description="Low molecular weight protein antigen 6 PH" evidence="2">
    <location>
        <begin position="67"/>
        <end position="138"/>
    </location>
</feature>
<feature type="transmembrane region" description="Helical" evidence="1">
    <location>
        <begin position="20"/>
        <end position="43"/>
    </location>
</feature>
<evidence type="ECO:0000313" key="4">
    <source>
        <dbReference type="Proteomes" id="UP001499987"/>
    </source>
</evidence>
<proteinExistence type="predicted"/>
<name>A0ABN1TZ93_9ACTN</name>
<gene>
    <name evidence="3" type="ORF">GCM10009663_56840</name>
</gene>
<dbReference type="Proteomes" id="UP001499987">
    <property type="component" value="Unassembled WGS sequence"/>
</dbReference>
<keyword evidence="1" id="KW-0472">Membrane</keyword>
<dbReference type="Pfam" id="PF10756">
    <property type="entry name" value="bPH_6"/>
    <property type="match status" value="1"/>
</dbReference>
<comment type="caution">
    <text evidence="3">The sequence shown here is derived from an EMBL/GenBank/DDBJ whole genome shotgun (WGS) entry which is preliminary data.</text>
</comment>
<dbReference type="InterPro" id="IPR019692">
    <property type="entry name" value="CFP-6_PH"/>
</dbReference>
<feature type="transmembrane region" description="Helical" evidence="1">
    <location>
        <begin position="49"/>
        <end position="66"/>
    </location>
</feature>
<dbReference type="RefSeq" id="WP_344626551.1">
    <property type="nucleotide sequence ID" value="NZ_BAAALD010000070.1"/>
</dbReference>
<evidence type="ECO:0000259" key="2">
    <source>
        <dbReference type="Pfam" id="PF10756"/>
    </source>
</evidence>